<reference evidence="2" key="1">
    <citation type="journal article" date="2019" name="Int. J. Syst. Evol. Microbiol.">
        <title>The Global Catalogue of Microorganisms (GCM) 10K type strain sequencing project: providing services to taxonomists for standard genome sequencing and annotation.</title>
        <authorList>
            <consortium name="The Broad Institute Genomics Platform"/>
            <consortium name="The Broad Institute Genome Sequencing Center for Infectious Disease"/>
            <person name="Wu L."/>
            <person name="Ma J."/>
        </authorList>
    </citation>
    <scope>NUCLEOTIDE SEQUENCE [LARGE SCALE GENOMIC DNA]</scope>
    <source>
        <strain evidence="2">KCTC 23298</strain>
    </source>
</reference>
<name>A0ABQ3FFE5_9RHOB</name>
<accession>A0ABQ3FFE5</accession>
<organism evidence="1 2">
    <name type="scientific">Gemmobacter nanjingensis</name>
    <dbReference type="NCBI Taxonomy" id="488454"/>
    <lineage>
        <taxon>Bacteria</taxon>
        <taxon>Pseudomonadati</taxon>
        <taxon>Pseudomonadota</taxon>
        <taxon>Alphaproteobacteria</taxon>
        <taxon>Rhodobacterales</taxon>
        <taxon>Paracoccaceae</taxon>
        <taxon>Gemmobacter</taxon>
    </lineage>
</organism>
<sequence>MTTVAIDPAVALAEAHALVEHYRNRSLIQAQAIADLQARITELEAAGATTEEHTDA</sequence>
<evidence type="ECO:0000313" key="2">
    <source>
        <dbReference type="Proteomes" id="UP000658305"/>
    </source>
</evidence>
<dbReference type="RefSeq" id="WP_189380989.1">
    <property type="nucleotide sequence ID" value="NZ_BMYI01000005.1"/>
</dbReference>
<keyword evidence="2" id="KW-1185">Reference proteome</keyword>
<protein>
    <submittedName>
        <fullName evidence="1">Uncharacterized protein</fullName>
    </submittedName>
</protein>
<dbReference type="Proteomes" id="UP000658305">
    <property type="component" value="Unassembled WGS sequence"/>
</dbReference>
<dbReference type="EMBL" id="BMYI01000005">
    <property type="protein sequence ID" value="GHC22215.1"/>
    <property type="molecule type" value="Genomic_DNA"/>
</dbReference>
<proteinExistence type="predicted"/>
<gene>
    <name evidence="1" type="ORF">GCM10007291_21960</name>
</gene>
<comment type="caution">
    <text evidence="1">The sequence shown here is derived from an EMBL/GenBank/DDBJ whole genome shotgun (WGS) entry which is preliminary data.</text>
</comment>
<evidence type="ECO:0000313" key="1">
    <source>
        <dbReference type="EMBL" id="GHC22215.1"/>
    </source>
</evidence>